<evidence type="ECO:0000256" key="2">
    <source>
        <dbReference type="ARBA" id="ARBA00005026"/>
    </source>
</evidence>
<proteinExistence type="inferred from homology"/>
<evidence type="ECO:0000256" key="6">
    <source>
        <dbReference type="ARBA" id="ARBA00022532"/>
    </source>
</evidence>
<dbReference type="Gene3D" id="3.30.1330.120">
    <property type="entry name" value="2-methylcitrate dehydratase PrpD"/>
    <property type="match status" value="1"/>
</dbReference>
<dbReference type="RefSeq" id="WP_151443472.1">
    <property type="nucleotide sequence ID" value="NZ_CABVOU010000032.1"/>
</dbReference>
<dbReference type="NCBIfam" id="TIGR02330">
    <property type="entry name" value="prpD"/>
    <property type="match status" value="1"/>
</dbReference>
<dbReference type="InterPro" id="IPR042188">
    <property type="entry name" value="MmgE/PrpD_sf_2"/>
</dbReference>
<dbReference type="EMBL" id="CABVOU010000032">
    <property type="protein sequence ID" value="VVZ95736.1"/>
    <property type="molecule type" value="Genomic_DNA"/>
</dbReference>
<dbReference type="GO" id="GO:0047547">
    <property type="term" value="F:2-methylcitrate dehydratase activity"/>
    <property type="evidence" value="ECO:0007669"/>
    <property type="project" value="UniProtKB-EC"/>
</dbReference>
<feature type="domain" description="MmgE/PrpD C-terminal" evidence="9">
    <location>
        <begin position="299"/>
        <end position="474"/>
    </location>
</feature>
<dbReference type="Pfam" id="PF03972">
    <property type="entry name" value="MmgE_PrpD_N"/>
    <property type="match status" value="1"/>
</dbReference>
<dbReference type="Pfam" id="PF19305">
    <property type="entry name" value="MmgE_PrpD_C"/>
    <property type="match status" value="1"/>
</dbReference>
<dbReference type="Gene3D" id="1.10.4100.10">
    <property type="entry name" value="2-methylcitrate dehydratase PrpD"/>
    <property type="match status" value="1"/>
</dbReference>
<dbReference type="InterPro" id="IPR005656">
    <property type="entry name" value="MmgE_PrpD"/>
</dbReference>
<evidence type="ECO:0000313" key="10">
    <source>
        <dbReference type="EMBL" id="VVZ95736.1"/>
    </source>
</evidence>
<name>A0A5K1I2Z3_9GAMM</name>
<dbReference type="UniPathway" id="UPA00946"/>
<comment type="pathway">
    <text evidence="2">Organic acid metabolism; propanoate degradation.</text>
</comment>
<dbReference type="GO" id="GO:0006099">
    <property type="term" value="P:tricarboxylic acid cycle"/>
    <property type="evidence" value="ECO:0007669"/>
    <property type="project" value="UniProtKB-KW"/>
</dbReference>
<comment type="similarity">
    <text evidence="3">Belongs to the PrpD family.</text>
</comment>
<sequence length="493" mass="54986">MSTVEANVRPDYDVELQKIADYVLGFTIDSSEALDTARYCLMDTLGCGLLALRFPECTKHLGPLVEGTVVPNGARVPGTSFRLDPVKAAWDIGAIIRWLDYNDTWLAAEWGHPSDNLGGILAIADHLSQKRLAQGESPLTMREVLEAMIMAHEIQGILALDNSFNRVGLDHVVLVKVASTAVVAKLMGAGREQLLSALSHAWVDGQSLRTYRHAPNAGSRKSWAAGDATSRAVRLADIAMRGEMGIPGVLSAPQWGFYDILFSHTNRDLALKPEAERKFSFQREFGTYVMENILFKISFPAEFHAQTACEAAVTLHPQVKDRVNEIDRIVLTTHDSAIRIISKEGSLANPADRDHCLQYMTAVPLIFGSLTAEHYEDEFHEANPLIDELRGKMEVVENEGYSRDYYDPERRSIANAIQVFFKDGSATEKVEVHYPVGHRRRRAEGIPLLVDKFRRNLATRFPAGRCEQILALCEEQARLESTPVNRFVDLFVI</sequence>
<evidence type="ECO:0000259" key="8">
    <source>
        <dbReference type="Pfam" id="PF03972"/>
    </source>
</evidence>
<evidence type="ECO:0000313" key="11">
    <source>
        <dbReference type="Proteomes" id="UP000326725"/>
    </source>
</evidence>
<protein>
    <recommendedName>
        <fullName evidence="5">2-methylcitrate dehydratase</fullName>
        <ecNumber evidence="4">4.2.1.79</ecNumber>
    </recommendedName>
</protein>
<evidence type="ECO:0000256" key="3">
    <source>
        <dbReference type="ARBA" id="ARBA00006174"/>
    </source>
</evidence>
<evidence type="ECO:0000259" key="9">
    <source>
        <dbReference type="Pfam" id="PF19305"/>
    </source>
</evidence>
<comment type="catalytic activity">
    <reaction evidence="1">
        <text>(2S,3S)-2-methylcitrate = 2-methyl-cis-aconitate + H2O</text>
        <dbReference type="Rhea" id="RHEA:17725"/>
        <dbReference type="ChEBI" id="CHEBI:15377"/>
        <dbReference type="ChEBI" id="CHEBI:57872"/>
        <dbReference type="ChEBI" id="CHEBI:58853"/>
        <dbReference type="EC" id="4.2.1.79"/>
    </reaction>
</comment>
<keyword evidence="6" id="KW-0816">Tricarboxylic acid cycle</keyword>
<dbReference type="InterPro" id="IPR045336">
    <property type="entry name" value="MmgE_PrpD_N"/>
</dbReference>
<dbReference type="EC" id="4.2.1.79" evidence="4"/>
<reference evidence="10 11" key="1">
    <citation type="submission" date="2019-09" db="EMBL/GenBank/DDBJ databases">
        <authorList>
            <person name="Criscuolo A."/>
        </authorList>
    </citation>
    <scope>NUCLEOTIDE SEQUENCE [LARGE SCALE GENOMIC DNA]</scope>
    <source>
        <strain evidence="11">3(2)</strain>
    </source>
</reference>
<dbReference type="NCBIfam" id="NF006943">
    <property type="entry name" value="PRK09425.1"/>
    <property type="match status" value="1"/>
</dbReference>
<feature type="domain" description="MmgE/PrpD N-terminal" evidence="8">
    <location>
        <begin position="17"/>
        <end position="266"/>
    </location>
</feature>
<organism evidence="10 11">
    <name type="scientific">Halomonas lysinitropha</name>
    <dbReference type="NCBI Taxonomy" id="2607506"/>
    <lineage>
        <taxon>Bacteria</taxon>
        <taxon>Pseudomonadati</taxon>
        <taxon>Pseudomonadota</taxon>
        <taxon>Gammaproteobacteria</taxon>
        <taxon>Oceanospirillales</taxon>
        <taxon>Halomonadaceae</taxon>
        <taxon>Halomonas</taxon>
    </lineage>
</organism>
<keyword evidence="11" id="KW-1185">Reference proteome</keyword>
<evidence type="ECO:0000256" key="7">
    <source>
        <dbReference type="ARBA" id="ARBA00023239"/>
    </source>
</evidence>
<dbReference type="InterPro" id="IPR036148">
    <property type="entry name" value="MmgE/PrpD_sf"/>
</dbReference>
<accession>A0A5K1I2Z3</accession>
<dbReference type="SUPFAM" id="SSF103378">
    <property type="entry name" value="2-methylcitrate dehydratase PrpD"/>
    <property type="match status" value="1"/>
</dbReference>
<evidence type="ECO:0000256" key="1">
    <source>
        <dbReference type="ARBA" id="ARBA00000096"/>
    </source>
</evidence>
<gene>
    <name evidence="10" type="primary">prpD</name>
    <name evidence="10" type="ORF">HALO32_01815</name>
</gene>
<evidence type="ECO:0000256" key="4">
    <source>
        <dbReference type="ARBA" id="ARBA00013124"/>
    </source>
</evidence>
<dbReference type="AlphaFoldDB" id="A0A5K1I2Z3"/>
<dbReference type="GO" id="GO:0051537">
    <property type="term" value="F:2 iron, 2 sulfur cluster binding"/>
    <property type="evidence" value="ECO:0007669"/>
    <property type="project" value="InterPro"/>
</dbReference>
<dbReference type="PANTHER" id="PTHR16943:SF8">
    <property type="entry name" value="2-METHYLCITRATE DEHYDRATASE"/>
    <property type="match status" value="1"/>
</dbReference>
<dbReference type="GO" id="GO:0019679">
    <property type="term" value="P:propionate metabolic process, methylcitrate cycle"/>
    <property type="evidence" value="ECO:0007669"/>
    <property type="project" value="InterPro"/>
</dbReference>
<keyword evidence="7 10" id="KW-0456">Lyase</keyword>
<dbReference type="InterPro" id="IPR012705">
    <property type="entry name" value="2Me_IsoCit_deHydtase_PrpD"/>
</dbReference>
<dbReference type="InterPro" id="IPR045337">
    <property type="entry name" value="MmgE_PrpD_C"/>
</dbReference>
<evidence type="ECO:0000256" key="5">
    <source>
        <dbReference type="ARBA" id="ARBA00017240"/>
    </source>
</evidence>
<dbReference type="InterPro" id="IPR042183">
    <property type="entry name" value="MmgE/PrpD_sf_1"/>
</dbReference>
<dbReference type="PANTHER" id="PTHR16943">
    <property type="entry name" value="2-METHYLCITRATE DEHYDRATASE-RELATED"/>
    <property type="match status" value="1"/>
</dbReference>
<dbReference type="Proteomes" id="UP000326725">
    <property type="component" value="Unassembled WGS sequence"/>
</dbReference>